<dbReference type="EMBL" id="CP036348">
    <property type="protein sequence ID" value="QDV67535.1"/>
    <property type="molecule type" value="Genomic_DNA"/>
</dbReference>
<feature type="chain" id="PRO_5022015695" evidence="2">
    <location>
        <begin position="29"/>
        <end position="511"/>
    </location>
</feature>
<dbReference type="AlphaFoldDB" id="A0A518JPR4"/>
<accession>A0A518JPR4</accession>
<name>A0A518JPR4_9BACT</name>
<protein>
    <submittedName>
        <fullName evidence="3">Uncharacterized protein</fullName>
    </submittedName>
</protein>
<feature type="region of interest" description="Disordered" evidence="1">
    <location>
        <begin position="162"/>
        <end position="189"/>
    </location>
</feature>
<dbReference type="Proteomes" id="UP000315082">
    <property type="component" value="Chromosome"/>
</dbReference>
<evidence type="ECO:0000256" key="1">
    <source>
        <dbReference type="SAM" id="MobiDB-lite"/>
    </source>
</evidence>
<gene>
    <name evidence="3" type="ORF">Poly24_12350</name>
</gene>
<proteinExistence type="predicted"/>
<evidence type="ECO:0000313" key="3">
    <source>
        <dbReference type="EMBL" id="QDV67535.1"/>
    </source>
</evidence>
<evidence type="ECO:0000313" key="4">
    <source>
        <dbReference type="Proteomes" id="UP000315082"/>
    </source>
</evidence>
<organism evidence="3 4">
    <name type="scientific">Rosistilla carotiformis</name>
    <dbReference type="NCBI Taxonomy" id="2528017"/>
    <lineage>
        <taxon>Bacteria</taxon>
        <taxon>Pseudomonadati</taxon>
        <taxon>Planctomycetota</taxon>
        <taxon>Planctomycetia</taxon>
        <taxon>Pirellulales</taxon>
        <taxon>Pirellulaceae</taxon>
        <taxon>Rosistilla</taxon>
    </lineage>
</organism>
<reference evidence="3 4" key="1">
    <citation type="submission" date="2019-02" db="EMBL/GenBank/DDBJ databases">
        <title>Deep-cultivation of Planctomycetes and their phenomic and genomic characterization uncovers novel biology.</title>
        <authorList>
            <person name="Wiegand S."/>
            <person name="Jogler M."/>
            <person name="Boedeker C."/>
            <person name="Pinto D."/>
            <person name="Vollmers J."/>
            <person name="Rivas-Marin E."/>
            <person name="Kohn T."/>
            <person name="Peeters S.H."/>
            <person name="Heuer A."/>
            <person name="Rast P."/>
            <person name="Oberbeckmann S."/>
            <person name="Bunk B."/>
            <person name="Jeske O."/>
            <person name="Meyerdierks A."/>
            <person name="Storesund J.E."/>
            <person name="Kallscheuer N."/>
            <person name="Luecker S."/>
            <person name="Lage O.M."/>
            <person name="Pohl T."/>
            <person name="Merkel B.J."/>
            <person name="Hornburger P."/>
            <person name="Mueller R.-W."/>
            <person name="Bruemmer F."/>
            <person name="Labrenz M."/>
            <person name="Spormann A.M."/>
            <person name="Op den Camp H."/>
            <person name="Overmann J."/>
            <person name="Amann R."/>
            <person name="Jetten M.S.M."/>
            <person name="Mascher T."/>
            <person name="Medema M.H."/>
            <person name="Devos D.P."/>
            <person name="Kaster A.-K."/>
            <person name="Ovreas L."/>
            <person name="Rohde M."/>
            <person name="Galperin M.Y."/>
            <person name="Jogler C."/>
        </authorList>
    </citation>
    <scope>NUCLEOTIDE SEQUENCE [LARGE SCALE GENOMIC DNA]</scope>
    <source>
        <strain evidence="3 4">Poly24</strain>
    </source>
</reference>
<evidence type="ECO:0000256" key="2">
    <source>
        <dbReference type="SAM" id="SignalP"/>
    </source>
</evidence>
<dbReference type="KEGG" id="rcf:Poly24_12350"/>
<feature type="signal peptide" evidence="2">
    <location>
        <begin position="1"/>
        <end position="28"/>
    </location>
</feature>
<sequence precursor="true">MHLATFPRRSLAIAVLLCAIAPLRFSDAAGVLKLQIKDRQTDEPVAARVVMIGPRGREVPVRRATEAGVGWAIDGQIDLEVPSGDFQFHLTRGPEYRIMTGNFQIDRTAEDSHTITLERFVDTQAEGWLCGDLFVDRNLRDLPLLMRAEDLDIVAVANRDGDGQPIAQGSETTRAADANSETMDIATDNMRDRREGSGLLIVDADPAIQPVDADAPSSLLFRNARDAPGARFVVENPFAWDLPIWLASGKVNGFALMGDFLQLDRSVTRVSNGRPATKPEYNNPLGLGFWADDIYHQLLEAGFRIPPVAGSGSGYRTIKNPLGYNRVYVQCGEQVSPEAFWSGLWTGRSVVTNGPLLRPRLDAQYPGYVFTSYGNEPLELQMDLQLGTRDPVDYLEVVYNGKVIYSARLEEFKDNKGIIPAFTFDRSGWVVARVVTGYEKHYRAAVSAPWYIVFPDQPRISRSAAEFFIDWLQQREQMLQKKSPEYIRSVAPFIRAARSFWDERLQQATVD</sequence>
<keyword evidence="4" id="KW-1185">Reference proteome</keyword>
<keyword evidence="2" id="KW-0732">Signal</keyword>